<proteinExistence type="predicted"/>
<feature type="region of interest" description="Disordered" evidence="1">
    <location>
        <begin position="143"/>
        <end position="164"/>
    </location>
</feature>
<dbReference type="Proteomes" id="UP000386466">
    <property type="component" value="Unassembled WGS sequence"/>
</dbReference>
<gene>
    <name evidence="2" type="ORF">LYPA_23C018788</name>
</gene>
<dbReference type="AlphaFoldDB" id="A0A485NU83"/>
<evidence type="ECO:0000256" key="1">
    <source>
        <dbReference type="SAM" id="MobiDB-lite"/>
    </source>
</evidence>
<feature type="region of interest" description="Disordered" evidence="1">
    <location>
        <begin position="1"/>
        <end position="94"/>
    </location>
</feature>
<reference evidence="2 3" key="1">
    <citation type="submission" date="2019-01" db="EMBL/GenBank/DDBJ databases">
        <authorList>
            <person name="Alioto T."/>
            <person name="Alioto T."/>
        </authorList>
    </citation>
    <scope>NUCLEOTIDE SEQUENCE [LARGE SCALE GENOMIC DNA]</scope>
</reference>
<accession>A0A485NU83</accession>
<name>A0A485NU83_LYNPA</name>
<feature type="compositionally biased region" description="Polar residues" evidence="1">
    <location>
        <begin position="1"/>
        <end position="10"/>
    </location>
</feature>
<evidence type="ECO:0000313" key="3">
    <source>
        <dbReference type="Proteomes" id="UP000386466"/>
    </source>
</evidence>
<keyword evidence="3" id="KW-1185">Reference proteome</keyword>
<sequence length="164" mass="17931">MDATRQQQETAGHRGQTPTLRRAKPGAVCPCTNPDDNVGAWPWPLPPLTKERVQDEQEHNTWSSHSLGPTGHQGHPGATGVEGEAQGLGVGKRPAPCPKCQLEGGAPHRNLQNRTCSRQNWTCSRQNRNEAPMTQKTAYHAPVDSALLDTPHCPSTESRYWDSA</sequence>
<protein>
    <submittedName>
        <fullName evidence="2">Uncharacterized protein</fullName>
    </submittedName>
</protein>
<dbReference type="EMBL" id="CAAGRJ010024553">
    <property type="protein sequence ID" value="VFV37521.1"/>
    <property type="molecule type" value="Genomic_DNA"/>
</dbReference>
<organism evidence="2 3">
    <name type="scientific">Lynx pardinus</name>
    <name type="common">Iberian lynx</name>
    <name type="synonym">Felis pardina</name>
    <dbReference type="NCBI Taxonomy" id="191816"/>
    <lineage>
        <taxon>Eukaryota</taxon>
        <taxon>Metazoa</taxon>
        <taxon>Chordata</taxon>
        <taxon>Craniata</taxon>
        <taxon>Vertebrata</taxon>
        <taxon>Euteleostomi</taxon>
        <taxon>Mammalia</taxon>
        <taxon>Eutheria</taxon>
        <taxon>Laurasiatheria</taxon>
        <taxon>Carnivora</taxon>
        <taxon>Feliformia</taxon>
        <taxon>Felidae</taxon>
        <taxon>Felinae</taxon>
        <taxon>Lynx</taxon>
    </lineage>
</organism>
<evidence type="ECO:0000313" key="2">
    <source>
        <dbReference type="EMBL" id="VFV37521.1"/>
    </source>
</evidence>
<feature type="compositionally biased region" description="Basic and acidic residues" evidence="1">
    <location>
        <begin position="49"/>
        <end position="59"/>
    </location>
</feature>